<accession>A0A498D815</accession>
<evidence type="ECO:0000313" key="2">
    <source>
        <dbReference type="EMBL" id="RLL38796.1"/>
    </source>
</evidence>
<dbReference type="SUPFAM" id="SSF69118">
    <property type="entry name" value="AhpD-like"/>
    <property type="match status" value="1"/>
</dbReference>
<dbReference type="PANTHER" id="PTHR34846:SF10">
    <property type="entry name" value="CYTOPLASMIC PROTEIN"/>
    <property type="match status" value="1"/>
</dbReference>
<evidence type="ECO:0000313" key="3">
    <source>
        <dbReference type="Proteomes" id="UP000267166"/>
    </source>
</evidence>
<comment type="caution">
    <text evidence="2">The sequence shown here is derived from an EMBL/GenBank/DDBJ whole genome shotgun (WGS) entry which is preliminary data.</text>
</comment>
<dbReference type="EMBL" id="RCHD01000002">
    <property type="protein sequence ID" value="RLL38796.1"/>
    <property type="molecule type" value="Genomic_DNA"/>
</dbReference>
<dbReference type="Gene3D" id="1.20.1290.10">
    <property type="entry name" value="AhpD-like"/>
    <property type="match status" value="1"/>
</dbReference>
<sequence length="149" mass="16707">MSRINLGQSAPELYKKVAELDALAMQKVQEAQLNEGFAHLLKLRASQINQCAFCIRMHAQDALKTGESAERIALLNAWRETEYYDQAERAALALMEAITLIAVDQVPDTIYEDALPFLTDAQISAIEWLAIVINAWNRIAISSRYSVKP</sequence>
<dbReference type="Pfam" id="PF02627">
    <property type="entry name" value="CMD"/>
    <property type="match status" value="1"/>
</dbReference>
<dbReference type="InterPro" id="IPR003779">
    <property type="entry name" value="CMD-like"/>
</dbReference>
<proteinExistence type="predicted"/>
<dbReference type="PANTHER" id="PTHR34846">
    <property type="entry name" value="4-CARBOXYMUCONOLACTONE DECARBOXYLASE FAMILY PROTEIN (AFU_ORTHOLOGUE AFUA_6G11590)"/>
    <property type="match status" value="1"/>
</dbReference>
<dbReference type="GO" id="GO:0051920">
    <property type="term" value="F:peroxiredoxin activity"/>
    <property type="evidence" value="ECO:0007669"/>
    <property type="project" value="InterPro"/>
</dbReference>
<dbReference type="RefSeq" id="WP_121593941.1">
    <property type="nucleotide sequence ID" value="NZ_RCHD01000002.1"/>
</dbReference>
<organism evidence="2 3">
    <name type="scientific">Acinetobacter cumulans</name>
    <dbReference type="NCBI Taxonomy" id="2136182"/>
    <lineage>
        <taxon>Bacteria</taxon>
        <taxon>Pseudomonadati</taxon>
        <taxon>Pseudomonadota</taxon>
        <taxon>Gammaproteobacteria</taxon>
        <taxon>Moraxellales</taxon>
        <taxon>Moraxellaceae</taxon>
        <taxon>Acinetobacter</taxon>
    </lineage>
</organism>
<protein>
    <submittedName>
        <fullName evidence="2">Carboxymuconolactone decarboxylase family protein</fullName>
    </submittedName>
</protein>
<dbReference type="NCBIfam" id="TIGR00778">
    <property type="entry name" value="ahpD_dom"/>
    <property type="match status" value="1"/>
</dbReference>
<reference evidence="2 3" key="1">
    <citation type="submission" date="2018-09" db="EMBL/GenBank/DDBJ databases">
        <title>The draft genome of Acinetobacter sp. strains.</title>
        <authorList>
            <person name="Qin J."/>
            <person name="Feng Y."/>
            <person name="Zong Z."/>
        </authorList>
    </citation>
    <scope>NUCLEOTIDE SEQUENCE [LARGE SCALE GENOMIC DNA]</scope>
    <source>
        <strain evidence="2 3">WCHAc060003</strain>
    </source>
</reference>
<gene>
    <name evidence="2" type="ORF">D9K80_01260</name>
</gene>
<dbReference type="AlphaFoldDB" id="A0A498D815"/>
<feature type="domain" description="Carboxymuconolactone decarboxylase-like" evidence="1">
    <location>
        <begin position="11"/>
        <end position="96"/>
    </location>
</feature>
<name>A0A498D815_9GAMM</name>
<dbReference type="Proteomes" id="UP000267166">
    <property type="component" value="Unassembled WGS sequence"/>
</dbReference>
<dbReference type="InterPro" id="IPR029032">
    <property type="entry name" value="AhpD-like"/>
</dbReference>
<dbReference type="InterPro" id="IPR004675">
    <property type="entry name" value="AhpD_core"/>
</dbReference>
<evidence type="ECO:0000259" key="1">
    <source>
        <dbReference type="Pfam" id="PF02627"/>
    </source>
</evidence>